<feature type="region of interest" description="Disordered" evidence="2">
    <location>
        <begin position="715"/>
        <end position="739"/>
    </location>
</feature>
<dbReference type="SUPFAM" id="SSF48452">
    <property type="entry name" value="TPR-like"/>
    <property type="match status" value="1"/>
</dbReference>
<feature type="domain" description="Telomerase activating protein Est1-like N-terminal" evidence="4">
    <location>
        <begin position="72"/>
        <end position="187"/>
    </location>
</feature>
<feature type="compositionally biased region" description="Polar residues" evidence="2">
    <location>
        <begin position="720"/>
        <end position="731"/>
    </location>
</feature>
<feature type="compositionally biased region" description="Polar residues" evidence="2">
    <location>
        <begin position="550"/>
        <end position="566"/>
    </location>
</feature>
<feature type="region of interest" description="Disordered" evidence="2">
    <location>
        <begin position="548"/>
        <end position="568"/>
    </location>
</feature>
<evidence type="ECO:0000313" key="5">
    <source>
        <dbReference type="EMBL" id="EQL03573.1"/>
    </source>
</evidence>
<keyword evidence="1" id="KW-0866">Nonsense-mediated mRNA decay</keyword>
<dbReference type="OrthoDB" id="69928at2759"/>
<dbReference type="Pfam" id="PF10374">
    <property type="entry name" value="EST1"/>
    <property type="match status" value="1"/>
</dbReference>
<feature type="domain" description="DNA/RNA-binding" evidence="3">
    <location>
        <begin position="197"/>
        <end position="475"/>
    </location>
</feature>
<evidence type="ECO:0000313" key="6">
    <source>
        <dbReference type="Proteomes" id="UP000019374"/>
    </source>
</evidence>
<name>T5AP20_OPHSC</name>
<dbReference type="PANTHER" id="PTHR15696">
    <property type="entry name" value="SMG-7 SUPPRESSOR WITH MORPHOLOGICAL EFFECT ON GENITALIA PROTEIN 7"/>
    <property type="match status" value="1"/>
</dbReference>
<proteinExistence type="predicted"/>
<dbReference type="InterPro" id="IPR018834">
    <property type="entry name" value="DNA/RNA-bd_Est1-type"/>
</dbReference>
<evidence type="ECO:0000256" key="1">
    <source>
        <dbReference type="RuleBase" id="RU369098"/>
    </source>
</evidence>
<feature type="compositionally biased region" description="Polar residues" evidence="2">
    <location>
        <begin position="857"/>
        <end position="881"/>
    </location>
</feature>
<dbReference type="InterPro" id="IPR045153">
    <property type="entry name" value="Est1/Ebs1-like"/>
</dbReference>
<dbReference type="HOGENOM" id="CLU_013363_0_0_1"/>
<evidence type="ECO:0000259" key="4">
    <source>
        <dbReference type="Pfam" id="PF10374"/>
    </source>
</evidence>
<dbReference type="InterPro" id="IPR019458">
    <property type="entry name" value="Est1-like_N"/>
</dbReference>
<dbReference type="eggNOG" id="KOG2162">
    <property type="taxonomic scope" value="Eukaryota"/>
</dbReference>
<gene>
    <name evidence="5" type="ORF">OCS_00724</name>
</gene>
<feature type="region of interest" description="Disordered" evidence="2">
    <location>
        <begin position="587"/>
        <end position="621"/>
    </location>
</feature>
<feature type="compositionally biased region" description="Basic and acidic residues" evidence="2">
    <location>
        <begin position="602"/>
        <end position="613"/>
    </location>
</feature>
<dbReference type="GO" id="GO:0000184">
    <property type="term" value="P:nuclear-transcribed mRNA catabolic process, nonsense-mediated decay"/>
    <property type="evidence" value="ECO:0007669"/>
    <property type="project" value="UniProtKB-KW"/>
</dbReference>
<evidence type="ECO:0000259" key="3">
    <source>
        <dbReference type="Pfam" id="PF10373"/>
    </source>
</evidence>
<comment type="function">
    <text evidence="1">Plays a role in nonsense-mediated mRNA decay.</text>
</comment>
<dbReference type="EMBL" id="KE652204">
    <property type="protein sequence ID" value="EQL03573.1"/>
    <property type="molecule type" value="Genomic_DNA"/>
</dbReference>
<feature type="region of interest" description="Disordered" evidence="2">
    <location>
        <begin position="852"/>
        <end position="881"/>
    </location>
</feature>
<feature type="region of interest" description="Disordered" evidence="2">
    <location>
        <begin position="634"/>
        <end position="657"/>
    </location>
</feature>
<protein>
    <recommendedName>
        <fullName evidence="1">Nonsense-mediated mRNA decay factor</fullName>
    </recommendedName>
</protein>
<comment type="subcellular location">
    <subcellularLocation>
        <location evidence="1">Nucleus</location>
    </subcellularLocation>
</comment>
<dbReference type="PANTHER" id="PTHR15696:SF36">
    <property type="entry name" value="NONSENSE-MEDIATED MRNA DECAY FACTOR"/>
    <property type="match status" value="1"/>
</dbReference>
<keyword evidence="1" id="KW-0539">Nucleus</keyword>
<dbReference type="Proteomes" id="UP000019374">
    <property type="component" value="Unassembled WGS sequence"/>
</dbReference>
<accession>T5AP20</accession>
<sequence length="897" mass="99664">MASNLSQAGQAWHNALKLRKYLLKQLEKLQAESASGIDISQFEAVDGLLEKFRLACVQTIFLDFEYAVTENTEDALWGLHVSINAEHRRTLGRLKHSSHPVERRKAEKMYNNFLRIAQKFYKGFIQRLSARYDVQELRRVAQGIDVEQINAQDIISPVPEGLSRMVLDSCHSTLLHLGDLARYRIQARHKNSGFETALTYYGLARHLMPSSGFAFHQMGIVNLDQANHLDVVYHFYRAWAVEAPHPNAKSNLESEFKSLRLPHAVKARNSPTAPVDVFSTWFVKLHAFFYNGEAFSQQKELEEEVMYRLEMACRDANSGVTLLKMALINMSAHDVASKARIEAKTASASRFWQFTLRFNALFILTLCRALHSELEEAISTNRLENSSDPKAVEIPSTVGSLLPTLRIYCVWLAARRGELLRPCNAFGATVPIMMQHIAKVFTLLCAVTYNQDSIASCPYLLAEDLEVRGNRPLIGDQIPKACRVSCDENGNAKPYLYDPQRRLDGTTENLARVLDILRCAYFLAEDCSTPVCCQVVENWLVFEYRPDATPGTSSQDSAEAVSTPTEQPCVKQVVEPAEHTPPQEARGLEELQAPRQTDMDVGEQHAETPRETDCDMPTPEDDTEKTVIAMLTPFLKPPTPQPQQHHHVRSPDEPSYYRMDNNTPSIKTFGFMSYSSPTGSNLSCPIAPFPWAWDNTPKPDVFQDAACSAGQEAFNRASRDNSPQEPMTARSSLEDPFATPGRDVLRGCAPIYPDLARPGNAVPVAEKSQRDLLLQSFAGNGAPRTSSFAHWGETGAVPWQSKGMAMSSQIYRAFEPNPASSGISGFSHPSSLYMGTPADCVGLGVSGVHGQGDVGRNQLQSPTHGATAASSSTRRMQVGNSASRYDEAIFRAARARN</sequence>
<dbReference type="AlphaFoldDB" id="T5AP20"/>
<dbReference type="InterPro" id="IPR011990">
    <property type="entry name" value="TPR-like_helical_dom_sf"/>
</dbReference>
<organism evidence="5 6">
    <name type="scientific">Ophiocordyceps sinensis (strain Co18 / CGMCC 3.14243)</name>
    <name type="common">Yarsagumba caterpillar fungus</name>
    <name type="synonym">Hirsutella sinensis</name>
    <dbReference type="NCBI Taxonomy" id="911162"/>
    <lineage>
        <taxon>Eukaryota</taxon>
        <taxon>Fungi</taxon>
        <taxon>Dikarya</taxon>
        <taxon>Ascomycota</taxon>
        <taxon>Pezizomycotina</taxon>
        <taxon>Sordariomycetes</taxon>
        <taxon>Hypocreomycetidae</taxon>
        <taxon>Hypocreales</taxon>
        <taxon>Ophiocordycipitaceae</taxon>
        <taxon>Ophiocordyceps</taxon>
    </lineage>
</organism>
<dbReference type="Pfam" id="PF10373">
    <property type="entry name" value="EST1_DNA_bind"/>
    <property type="match status" value="1"/>
</dbReference>
<dbReference type="Gene3D" id="1.25.40.10">
    <property type="entry name" value="Tetratricopeptide repeat domain"/>
    <property type="match status" value="1"/>
</dbReference>
<evidence type="ECO:0000256" key="2">
    <source>
        <dbReference type="SAM" id="MobiDB-lite"/>
    </source>
</evidence>
<reference evidence="5 6" key="1">
    <citation type="journal article" date="2013" name="Chin. Sci. Bull.">
        <title>Genome survey uncovers the secrets of sex and lifestyle in caterpillar fungus.</title>
        <authorList>
            <person name="Hu X."/>
            <person name="Zhang Y."/>
            <person name="Xiao G."/>
            <person name="Zheng P."/>
            <person name="Xia Y."/>
            <person name="Zhang X."/>
            <person name="St Leger R.J."/>
            <person name="Liu X."/>
            <person name="Wang C."/>
        </authorList>
    </citation>
    <scope>NUCLEOTIDE SEQUENCE [LARGE SCALE GENOMIC DNA]</scope>
    <source>
        <strain evidence="6">Co18 / CGMCC 3.14243</strain>
        <tissue evidence="5">Fruit-body</tissue>
    </source>
</reference>
<dbReference type="GO" id="GO:0005634">
    <property type="term" value="C:nucleus"/>
    <property type="evidence" value="ECO:0007669"/>
    <property type="project" value="UniProtKB-SubCell"/>
</dbReference>